<gene>
    <name evidence="2" type="ORF">EVAR_9814_1</name>
</gene>
<feature type="region of interest" description="Disordered" evidence="1">
    <location>
        <begin position="1"/>
        <end position="23"/>
    </location>
</feature>
<feature type="compositionally biased region" description="Basic residues" evidence="1">
    <location>
        <begin position="60"/>
        <end position="94"/>
    </location>
</feature>
<organism evidence="2 3">
    <name type="scientific">Eumeta variegata</name>
    <name type="common">Bagworm moth</name>
    <name type="synonym">Eumeta japonica</name>
    <dbReference type="NCBI Taxonomy" id="151549"/>
    <lineage>
        <taxon>Eukaryota</taxon>
        <taxon>Metazoa</taxon>
        <taxon>Ecdysozoa</taxon>
        <taxon>Arthropoda</taxon>
        <taxon>Hexapoda</taxon>
        <taxon>Insecta</taxon>
        <taxon>Pterygota</taxon>
        <taxon>Neoptera</taxon>
        <taxon>Endopterygota</taxon>
        <taxon>Lepidoptera</taxon>
        <taxon>Glossata</taxon>
        <taxon>Ditrysia</taxon>
        <taxon>Tineoidea</taxon>
        <taxon>Psychidae</taxon>
        <taxon>Oiketicinae</taxon>
        <taxon>Eumeta</taxon>
    </lineage>
</organism>
<protein>
    <submittedName>
        <fullName evidence="2">Uncharacterized protein</fullName>
    </submittedName>
</protein>
<dbReference type="Proteomes" id="UP000299102">
    <property type="component" value="Unassembled WGS sequence"/>
</dbReference>
<evidence type="ECO:0000313" key="3">
    <source>
        <dbReference type="Proteomes" id="UP000299102"/>
    </source>
</evidence>
<evidence type="ECO:0000256" key="1">
    <source>
        <dbReference type="SAM" id="MobiDB-lite"/>
    </source>
</evidence>
<feature type="region of interest" description="Disordered" evidence="1">
    <location>
        <begin position="60"/>
        <end position="109"/>
    </location>
</feature>
<accession>A0A4C1U5P7</accession>
<reference evidence="2 3" key="1">
    <citation type="journal article" date="2019" name="Commun. Biol.">
        <title>The bagworm genome reveals a unique fibroin gene that provides high tensile strength.</title>
        <authorList>
            <person name="Kono N."/>
            <person name="Nakamura H."/>
            <person name="Ohtoshi R."/>
            <person name="Tomita M."/>
            <person name="Numata K."/>
            <person name="Arakawa K."/>
        </authorList>
    </citation>
    <scope>NUCLEOTIDE SEQUENCE [LARGE SCALE GENOMIC DNA]</scope>
</reference>
<name>A0A4C1U5P7_EUMVA</name>
<dbReference type="AlphaFoldDB" id="A0A4C1U5P7"/>
<feature type="compositionally biased region" description="Polar residues" evidence="1">
    <location>
        <begin position="1"/>
        <end position="14"/>
    </location>
</feature>
<dbReference type="EMBL" id="BGZK01000130">
    <property type="protein sequence ID" value="GBP21629.1"/>
    <property type="molecule type" value="Genomic_DNA"/>
</dbReference>
<sequence>MSDLQLTNMATYQKNQDKIRSTQRAMERSMLRLRRVNRVRHTKIRDKTNVADALAHALKLKRRQKKKHRQTLRAMVRRHKGRRWQLARRGKQQRKVSGNGGGLHPKRAP</sequence>
<proteinExistence type="predicted"/>
<comment type="caution">
    <text evidence="2">The sequence shown here is derived from an EMBL/GenBank/DDBJ whole genome shotgun (WGS) entry which is preliminary data.</text>
</comment>
<evidence type="ECO:0000313" key="2">
    <source>
        <dbReference type="EMBL" id="GBP21629.1"/>
    </source>
</evidence>
<keyword evidence="3" id="KW-1185">Reference proteome</keyword>